<name>U4U1F2_DENPD</name>
<organism evidence="2 3">
    <name type="scientific">Dendroctonus ponderosae</name>
    <name type="common">Mountain pine beetle</name>
    <dbReference type="NCBI Taxonomy" id="77166"/>
    <lineage>
        <taxon>Eukaryota</taxon>
        <taxon>Metazoa</taxon>
        <taxon>Ecdysozoa</taxon>
        <taxon>Arthropoda</taxon>
        <taxon>Hexapoda</taxon>
        <taxon>Insecta</taxon>
        <taxon>Pterygota</taxon>
        <taxon>Neoptera</taxon>
        <taxon>Endopterygota</taxon>
        <taxon>Coleoptera</taxon>
        <taxon>Polyphaga</taxon>
        <taxon>Cucujiformia</taxon>
        <taxon>Curculionidae</taxon>
        <taxon>Scolytinae</taxon>
        <taxon>Dendroctonus</taxon>
    </lineage>
</organism>
<dbReference type="InterPro" id="IPR043313">
    <property type="entry name" value="LRMDA"/>
</dbReference>
<feature type="region of interest" description="Disordered" evidence="1">
    <location>
        <begin position="296"/>
        <end position="317"/>
    </location>
</feature>
<proteinExistence type="predicted"/>
<dbReference type="Gene3D" id="3.80.10.10">
    <property type="entry name" value="Ribonuclease Inhibitor"/>
    <property type="match status" value="1"/>
</dbReference>
<evidence type="ECO:0000313" key="2">
    <source>
        <dbReference type="EMBL" id="ERL87709.1"/>
    </source>
</evidence>
<evidence type="ECO:0000313" key="3">
    <source>
        <dbReference type="Proteomes" id="UP000030742"/>
    </source>
</evidence>
<dbReference type="EMBL" id="KB631984">
    <property type="protein sequence ID" value="ERL87709.1"/>
    <property type="molecule type" value="Genomic_DNA"/>
</dbReference>
<dbReference type="Proteomes" id="UP000030742">
    <property type="component" value="Unassembled WGS sequence"/>
</dbReference>
<accession>U4U1F2</accession>
<dbReference type="SUPFAM" id="SSF52058">
    <property type="entry name" value="L domain-like"/>
    <property type="match status" value="1"/>
</dbReference>
<sequence>MLEKADEETDSASSDNEATNDFININELWPDLPVLEDSLDDSSVAGISFTKQTLPNVINNLLYTEIRTSAMTNLGNILMGLYIKNFESALILSQKFAGYLDDEGSTQDDSKVGRLSLANEKLAYMPKLVCEAFGPIIKILDISDNNIGNLDFLDYFTELTSLIADKNPISSADTNIPCMPKLELLYLNKCKISNLCWVEALRYNCPKLRFLSLMGNPVVPAFMTTGNVYQYLQYRLYVISAIPNLVHLDDKRITADERAQAKKMFPTPFVHHLLKSTQVRVPHLLRKLTGRTSNYFPKSPVRNHLHPSKPMGNNYLV</sequence>
<dbReference type="InterPro" id="IPR032675">
    <property type="entry name" value="LRR_dom_sf"/>
</dbReference>
<dbReference type="OrthoDB" id="10251250at2759"/>
<evidence type="ECO:0008006" key="4">
    <source>
        <dbReference type="Google" id="ProtNLM"/>
    </source>
</evidence>
<dbReference type="AlphaFoldDB" id="U4U1F2"/>
<protein>
    <recommendedName>
        <fullName evidence="4">U2A'/phosphoprotein 32 family A C-terminal domain-containing protein</fullName>
    </recommendedName>
</protein>
<evidence type="ECO:0000256" key="1">
    <source>
        <dbReference type="SAM" id="MobiDB-lite"/>
    </source>
</evidence>
<dbReference type="PANTHER" id="PTHR46282">
    <property type="entry name" value="LEUCINE-RICH MELANOCYTE DIFFERENTIATION-ASSOCIATED PROTEIN"/>
    <property type="match status" value="1"/>
</dbReference>
<dbReference type="Pfam" id="PF14580">
    <property type="entry name" value="LRR_9"/>
    <property type="match status" value="1"/>
</dbReference>
<dbReference type="STRING" id="77166.U4U1F2"/>
<dbReference type="PANTHER" id="PTHR46282:SF1">
    <property type="entry name" value="LEUCINE-RICH REPEAT-CONTAINING PROTEIN 72-LIKE"/>
    <property type="match status" value="1"/>
</dbReference>
<reference evidence="2 3" key="1">
    <citation type="journal article" date="2013" name="Genome Biol.">
        <title>Draft genome of the mountain pine beetle, Dendroctonus ponderosae Hopkins, a major forest pest.</title>
        <authorList>
            <person name="Keeling C.I."/>
            <person name="Yuen M.M."/>
            <person name="Liao N.Y."/>
            <person name="Docking T.R."/>
            <person name="Chan S.K."/>
            <person name="Taylor G.A."/>
            <person name="Palmquist D.L."/>
            <person name="Jackman S.D."/>
            <person name="Nguyen A."/>
            <person name="Li M."/>
            <person name="Henderson H."/>
            <person name="Janes J.K."/>
            <person name="Zhao Y."/>
            <person name="Pandoh P."/>
            <person name="Moore R."/>
            <person name="Sperling F.A."/>
            <person name="Huber D.P."/>
            <person name="Birol I."/>
            <person name="Jones S.J."/>
            <person name="Bohlmann J."/>
        </authorList>
    </citation>
    <scope>NUCLEOTIDE SEQUENCE</scope>
</reference>
<gene>
    <name evidence="2" type="ORF">D910_05099</name>
</gene>